<dbReference type="PANTHER" id="PTHR48075">
    <property type="entry name" value="3-HYDROXYACYL-COA DEHYDROGENASE FAMILY PROTEIN"/>
    <property type="match status" value="1"/>
</dbReference>
<dbReference type="SUPFAM" id="SSF48179">
    <property type="entry name" value="6-phosphogluconate dehydrogenase C-terminal domain-like"/>
    <property type="match status" value="1"/>
</dbReference>
<accession>A0A9E6ZF66</accession>
<proteinExistence type="inferred from homology"/>
<dbReference type="InterPro" id="IPR013328">
    <property type="entry name" value="6PGD_dom2"/>
</dbReference>
<evidence type="ECO:0000256" key="1">
    <source>
        <dbReference type="ARBA" id="ARBA00005086"/>
    </source>
</evidence>
<comment type="similarity">
    <text evidence="2">Belongs to the 3-hydroxyacyl-CoA dehydrogenase family.</text>
</comment>
<dbReference type="InterPro" id="IPR008927">
    <property type="entry name" value="6-PGluconate_DH-like_C_sf"/>
</dbReference>
<evidence type="ECO:0000256" key="2">
    <source>
        <dbReference type="ARBA" id="ARBA00009463"/>
    </source>
</evidence>
<accession>T0C9G6</accession>
<dbReference type="Pfam" id="PF00725">
    <property type="entry name" value="3HCDH"/>
    <property type="match status" value="1"/>
</dbReference>
<dbReference type="PANTHER" id="PTHR48075:SF5">
    <property type="entry name" value="3-HYDROXYBUTYRYL-COA DEHYDROGENASE"/>
    <property type="match status" value="1"/>
</dbReference>
<dbReference type="eggNOG" id="COG1250">
    <property type="taxonomic scope" value="Bacteria"/>
</dbReference>
<dbReference type="RefSeq" id="WP_021295024.1">
    <property type="nucleotide sequence ID" value="NZ_AURB01000030.1"/>
</dbReference>
<dbReference type="Proteomes" id="UP000829401">
    <property type="component" value="Chromosome"/>
</dbReference>
<dbReference type="KEGG" id="aaco:K1I37_19040"/>
<dbReference type="AlphaFoldDB" id="T0C9G6"/>
<keyword evidence="4" id="KW-1185">Reference proteome</keyword>
<evidence type="ECO:0000313" key="4">
    <source>
        <dbReference type="Proteomes" id="UP000829401"/>
    </source>
</evidence>
<dbReference type="Gene3D" id="1.10.1040.10">
    <property type="entry name" value="N-(1-d-carboxylethyl)-l-norvaline Dehydrogenase, domain 2"/>
    <property type="match status" value="1"/>
</dbReference>
<dbReference type="EMBL" id="CP080467">
    <property type="protein sequence ID" value="UNO48720.1"/>
    <property type="molecule type" value="Genomic_DNA"/>
</dbReference>
<dbReference type="GO" id="GO:0006631">
    <property type="term" value="P:fatty acid metabolic process"/>
    <property type="evidence" value="ECO:0007669"/>
    <property type="project" value="InterPro"/>
</dbReference>
<protein>
    <submittedName>
        <fullName evidence="3">3-hydroxyacyl-CoA dehydrogenase family protein</fullName>
    </submittedName>
</protein>
<evidence type="ECO:0000313" key="3">
    <source>
        <dbReference type="EMBL" id="UNO48720.1"/>
    </source>
</evidence>
<organism evidence="3 4">
    <name type="scientific">Alicyclobacillus acidoterrestris (strain ATCC 49025 / DSM 3922 / CIP 106132 / NCIMB 13137 / GD3B)</name>
    <dbReference type="NCBI Taxonomy" id="1356854"/>
    <lineage>
        <taxon>Bacteria</taxon>
        <taxon>Bacillati</taxon>
        <taxon>Bacillota</taxon>
        <taxon>Bacilli</taxon>
        <taxon>Bacillales</taxon>
        <taxon>Alicyclobacillaceae</taxon>
        <taxon>Alicyclobacillus</taxon>
    </lineage>
</organism>
<comment type="pathway">
    <text evidence="1">Lipid metabolism; butanoate metabolism.</text>
</comment>
<dbReference type="STRING" id="1356854.N007_19510"/>
<dbReference type="InterPro" id="IPR006108">
    <property type="entry name" value="3HC_DH_C"/>
</dbReference>
<name>T0C9G6_ALIAG</name>
<reference evidence="4" key="1">
    <citation type="journal article" date="2022" name="G3 (Bethesda)">
        <title>Unveiling the complete genome sequence of Alicyclobacillus acidoterrestris DSM 3922T, a taint-producing strain.</title>
        <authorList>
            <person name="Leonardo I.C."/>
            <person name="Barreto Crespo M.T."/>
            <person name="Gaspar F.B."/>
        </authorList>
    </citation>
    <scope>NUCLEOTIDE SEQUENCE [LARGE SCALE GENOMIC DNA]</scope>
    <source>
        <strain evidence="4">DSM 3922</strain>
    </source>
</reference>
<gene>
    <name evidence="3" type="ORF">K1I37_19040</name>
</gene>
<sequence>MTSNILLLGDGKTADDLARWLQSKGDHVTQYRVNHPIDLNSCPPFDVMIDAHFDINRKMTAWASVRNCVTDDAMVFTSCTAACVTQVAALMDRNLLVAGFHPWAIETLDVMELSRPLQEENDHRWGRLEQFWAERGKHVEVVDDAPGLVFPRILSLLVNEASFALSEGVATAQDIDSAMVLGTNYPKGPFTWADEIGVDEILAVLASLHRELGEDRYRPSLYLKKLVYAGRTGKYAGRGFYQYEQEVMSDV</sequence>
<dbReference type="GO" id="GO:0016616">
    <property type="term" value="F:oxidoreductase activity, acting on the CH-OH group of donors, NAD or NADP as acceptor"/>
    <property type="evidence" value="ECO:0007669"/>
    <property type="project" value="InterPro"/>
</dbReference>